<reference evidence="3" key="1">
    <citation type="submission" date="2024-07" db="EMBL/GenBank/DDBJ databases">
        <title>Two chromosome-level genome assemblies of Korean endemic species Abeliophyllum distichum and Forsythia ovata (Oleaceae).</title>
        <authorList>
            <person name="Jang H."/>
        </authorList>
    </citation>
    <scope>NUCLEOTIDE SEQUENCE [LARGE SCALE GENOMIC DNA]</scope>
</reference>
<evidence type="ECO:0000313" key="2">
    <source>
        <dbReference type="EMBL" id="KAL2515384.1"/>
    </source>
</evidence>
<protein>
    <submittedName>
        <fullName evidence="2">ATP-dependent DNA helicase</fullName>
    </submittedName>
</protein>
<dbReference type="InterPro" id="IPR027417">
    <property type="entry name" value="P-loop_NTPase"/>
</dbReference>
<dbReference type="Gene3D" id="3.40.50.300">
    <property type="entry name" value="P-loop containing nucleotide triphosphate hydrolases"/>
    <property type="match status" value="1"/>
</dbReference>
<evidence type="ECO:0000313" key="3">
    <source>
        <dbReference type="Proteomes" id="UP001604277"/>
    </source>
</evidence>
<keyword evidence="2" id="KW-0067">ATP-binding</keyword>
<gene>
    <name evidence="2" type="ORF">Fot_29355</name>
</gene>
<organism evidence="2 3">
    <name type="scientific">Forsythia ovata</name>
    <dbReference type="NCBI Taxonomy" id="205694"/>
    <lineage>
        <taxon>Eukaryota</taxon>
        <taxon>Viridiplantae</taxon>
        <taxon>Streptophyta</taxon>
        <taxon>Embryophyta</taxon>
        <taxon>Tracheophyta</taxon>
        <taxon>Spermatophyta</taxon>
        <taxon>Magnoliopsida</taxon>
        <taxon>eudicotyledons</taxon>
        <taxon>Gunneridae</taxon>
        <taxon>Pentapetalae</taxon>
        <taxon>asterids</taxon>
        <taxon>lamiids</taxon>
        <taxon>Lamiales</taxon>
        <taxon>Oleaceae</taxon>
        <taxon>Forsythieae</taxon>
        <taxon>Forsythia</taxon>
    </lineage>
</organism>
<feature type="region of interest" description="Disordered" evidence="1">
    <location>
        <begin position="142"/>
        <end position="163"/>
    </location>
</feature>
<dbReference type="GO" id="GO:0004386">
    <property type="term" value="F:helicase activity"/>
    <property type="evidence" value="ECO:0007669"/>
    <property type="project" value="UniProtKB-KW"/>
</dbReference>
<comment type="caution">
    <text evidence="2">The sequence shown here is derived from an EMBL/GenBank/DDBJ whole genome shotgun (WGS) entry which is preliminary data.</text>
</comment>
<keyword evidence="2" id="KW-0547">Nucleotide-binding</keyword>
<sequence length="211" mass="24237">MAFRRLMMSISTNAAKLPSLNRLLHLIDSGYGDESSFKSHKILYEEDLWIMWHIMKTDSLNLCHIIMKNMMALLNPGKLCGIVGWAHKEAHAHLFYPNKSLLSNQAHERLASLEECRDLGQGFQLAERDMAIRGFESKKRGIEDRKDEGKKRGIEDRKDEGKKEALRIANGERKAAKVANKKADAFERQAAEKEFQKTMMKGTDKLEYWIG</sequence>
<name>A0ABD1TRP1_9LAMI</name>
<keyword evidence="2" id="KW-0347">Helicase</keyword>
<evidence type="ECO:0000256" key="1">
    <source>
        <dbReference type="SAM" id="MobiDB-lite"/>
    </source>
</evidence>
<proteinExistence type="predicted"/>
<accession>A0ABD1TRP1</accession>
<dbReference type="EMBL" id="JBFOLJ010000008">
    <property type="protein sequence ID" value="KAL2515384.1"/>
    <property type="molecule type" value="Genomic_DNA"/>
</dbReference>
<keyword evidence="3" id="KW-1185">Reference proteome</keyword>
<dbReference type="Proteomes" id="UP001604277">
    <property type="component" value="Unassembled WGS sequence"/>
</dbReference>
<keyword evidence="2" id="KW-0378">Hydrolase</keyword>
<dbReference type="AlphaFoldDB" id="A0ABD1TRP1"/>